<dbReference type="InParanoid" id="Q2LUQ5"/>
<dbReference type="STRING" id="56780.SYN_03642"/>
<keyword evidence="2" id="KW-0560">Oxidoreductase</keyword>
<dbReference type="Proteomes" id="UP000001933">
    <property type="component" value="Chromosome"/>
</dbReference>
<reference evidence="2 3" key="1">
    <citation type="journal article" date="2007" name="Proc. Natl. Acad. Sci. U.S.A.">
        <title>The genome of Syntrophus aciditrophicus: life at the thermodynamic limit of microbial growth.</title>
        <authorList>
            <person name="McInerney M.J."/>
            <person name="Rohlin L."/>
            <person name="Mouttaki H."/>
            <person name="Kim U."/>
            <person name="Krupp R.S."/>
            <person name="Rios-Hernandez L."/>
            <person name="Sieber J."/>
            <person name="Struchtemeyer C.G."/>
            <person name="Bhattacharyya A."/>
            <person name="Campbell J.W."/>
            <person name="Gunsalus R.P."/>
        </authorList>
    </citation>
    <scope>NUCLEOTIDE SEQUENCE [LARGE SCALE GENOMIC DNA]</scope>
    <source>
        <strain evidence="2 3">SB</strain>
    </source>
</reference>
<dbReference type="eggNOG" id="COG1225">
    <property type="taxonomic scope" value="Bacteria"/>
</dbReference>
<evidence type="ECO:0000313" key="2">
    <source>
        <dbReference type="EMBL" id="ABC77811.1"/>
    </source>
</evidence>
<dbReference type="OrthoDB" id="9809733at2"/>
<gene>
    <name evidence="2" type="ORF">SYN_03642</name>
</gene>
<accession>Q2LUQ5</accession>
<protein>
    <submittedName>
        <fullName evidence="2">Thioredoxin peroxidase</fullName>
        <ecNumber evidence="2">1.11.1.15</ecNumber>
    </submittedName>
</protein>
<organism evidence="2 3">
    <name type="scientific">Syntrophus aciditrophicus (strain SB)</name>
    <dbReference type="NCBI Taxonomy" id="56780"/>
    <lineage>
        <taxon>Bacteria</taxon>
        <taxon>Pseudomonadati</taxon>
        <taxon>Thermodesulfobacteriota</taxon>
        <taxon>Syntrophia</taxon>
        <taxon>Syntrophales</taxon>
        <taxon>Syntrophaceae</taxon>
        <taxon>Syntrophus</taxon>
    </lineage>
</organism>
<dbReference type="AlphaFoldDB" id="Q2LUQ5"/>
<evidence type="ECO:0000259" key="1">
    <source>
        <dbReference type="Pfam" id="PF00578"/>
    </source>
</evidence>
<dbReference type="InterPro" id="IPR000866">
    <property type="entry name" value="AhpC/TSA"/>
</dbReference>
<dbReference type="Pfam" id="PF00578">
    <property type="entry name" value="AhpC-TSA"/>
    <property type="match status" value="1"/>
</dbReference>
<dbReference type="KEGG" id="sat:SYN_03642"/>
<dbReference type="EMBL" id="CP000252">
    <property type="protein sequence ID" value="ABC77811.1"/>
    <property type="molecule type" value="Genomic_DNA"/>
</dbReference>
<keyword evidence="2" id="KW-0575">Peroxidase</keyword>
<dbReference type="SUPFAM" id="SSF52833">
    <property type="entry name" value="Thioredoxin-like"/>
    <property type="match status" value="1"/>
</dbReference>
<proteinExistence type="predicted"/>
<sequence>MAQLRRDYPDFVKRNAEVVAIGPENAEAFTKWWREHEMPFVGLPDPDHTVSKRYGQQVKLLKLGRLPAQLVIDKQGVIRFVHYGNSMSDIVENGELLSLLDHLNDEEGRTRTGGA</sequence>
<dbReference type="EC" id="1.11.1.15" evidence="2"/>
<keyword evidence="3" id="KW-1185">Reference proteome</keyword>
<feature type="domain" description="Alkyl hydroperoxide reductase subunit C/ Thiol specific antioxidant" evidence="1">
    <location>
        <begin position="1"/>
        <end position="80"/>
    </location>
</feature>
<evidence type="ECO:0000313" key="3">
    <source>
        <dbReference type="Proteomes" id="UP000001933"/>
    </source>
</evidence>
<dbReference type="InterPro" id="IPR036249">
    <property type="entry name" value="Thioredoxin-like_sf"/>
</dbReference>
<dbReference type="Gene3D" id="3.40.30.10">
    <property type="entry name" value="Glutaredoxin"/>
    <property type="match status" value="1"/>
</dbReference>
<name>Q2LUQ5_SYNAS</name>
<dbReference type="HOGENOM" id="CLU_177870_0_0_7"/>
<dbReference type="GO" id="GO:0004601">
    <property type="term" value="F:peroxidase activity"/>
    <property type="evidence" value="ECO:0007669"/>
    <property type="project" value="UniProtKB-KW"/>
</dbReference>